<dbReference type="EMBL" id="KZ993898">
    <property type="protein sequence ID" value="RKO94435.1"/>
    <property type="molecule type" value="Genomic_DNA"/>
</dbReference>
<evidence type="ECO:0000313" key="2">
    <source>
        <dbReference type="Proteomes" id="UP000269721"/>
    </source>
</evidence>
<accession>A0A4P9WQ03</accession>
<gene>
    <name evidence="1" type="ORF">BDK51DRAFT_34434</name>
</gene>
<organism evidence="1 2">
    <name type="scientific">Blyttiomyces helicus</name>
    <dbReference type="NCBI Taxonomy" id="388810"/>
    <lineage>
        <taxon>Eukaryota</taxon>
        <taxon>Fungi</taxon>
        <taxon>Fungi incertae sedis</taxon>
        <taxon>Chytridiomycota</taxon>
        <taxon>Chytridiomycota incertae sedis</taxon>
        <taxon>Chytridiomycetes</taxon>
        <taxon>Chytridiomycetes incertae sedis</taxon>
        <taxon>Blyttiomyces</taxon>
    </lineage>
</organism>
<reference evidence="2" key="1">
    <citation type="journal article" date="2018" name="Nat. Microbiol.">
        <title>Leveraging single-cell genomics to expand the fungal tree of life.</title>
        <authorList>
            <person name="Ahrendt S.R."/>
            <person name="Quandt C.A."/>
            <person name="Ciobanu D."/>
            <person name="Clum A."/>
            <person name="Salamov A."/>
            <person name="Andreopoulos B."/>
            <person name="Cheng J.F."/>
            <person name="Woyke T."/>
            <person name="Pelin A."/>
            <person name="Henrissat B."/>
            <person name="Reynolds N.K."/>
            <person name="Benny G.L."/>
            <person name="Smith M.E."/>
            <person name="James T.Y."/>
            <person name="Grigoriev I.V."/>
        </authorList>
    </citation>
    <scope>NUCLEOTIDE SEQUENCE [LARGE SCALE GENOMIC DNA]</scope>
</reference>
<keyword evidence="2" id="KW-1185">Reference proteome</keyword>
<sequence length="802" mass="86159">MHTFCSKRTMVGSSPALGGRSSGTKLLLHGTKLPINADVAIGISDETSLWYGISSASVKVSHRWFAGEENIMSLNGIGDLTLNGNNNRVLFAGLSNNGVELQSANGNPVMLKFGDMWSLSTTPNNSAKTDSMWSQDSLLSADPMFQLCASSGVFEMRMKETFEMTSTSGNVMTTSSLQVGHDFTRFSDYIPDIEKTKQEVFQLSWLMAETGVKRQLFPQHKREGSVKFSQGKANSSTTVRIGSFLTFKKPSFSDEGHSINPNGKESGFTFQWKMVYGTNKSSTMSSRLGNIISDGTLSVTGKTLFHDDVSFANDSTLKSNNIRSISNASPLNITAEADIMISSNASEAISVSEKNIVFYRSLLPSIGEEFSIDGIKVQGDICTKSLTVTEQGIIDSLQIRRDGNVRGHLSIDGIVKIKTGLVVCGEITSTSALTIRSSSGGICLFGSDSEAIRFGEGNININASCTTITGTTTITDFLNIHKSILCHENITVDGSLVLAGKQVIIPESWVENTYFYLDDCNSLNFCLPGDYNGCGPLQVTGEILADKITGNIANFHNLKLGNAEGKVSPSTLTIVREQQDIYNFILTDQCKNVHAGFMAFEMGLGTAYVSGMIKTSSGVQIENSEDVAGELIFRNDTNISVIKLNQSKDVCGSNLLSISNKGGDVAICSAGGNGIQLNAISGNAHLSGSMTIQCGLDVSTSKTTDAVNGALNVNGGGVFGGSVYLKKAIIFENVNKHCVSIVASEETEERFQLTLPNDPPSLPEQYLVSDQNGRLSWKPCQESDTQRLVGKIKCLISSNTIT</sequence>
<evidence type="ECO:0000313" key="1">
    <source>
        <dbReference type="EMBL" id="RKO94435.1"/>
    </source>
</evidence>
<dbReference type="AlphaFoldDB" id="A0A4P9WQ03"/>
<dbReference type="Proteomes" id="UP000269721">
    <property type="component" value="Unassembled WGS sequence"/>
</dbReference>
<name>A0A4P9WQ03_9FUNG</name>
<proteinExistence type="predicted"/>
<protein>
    <submittedName>
        <fullName evidence="1">Uncharacterized protein</fullName>
    </submittedName>
</protein>